<dbReference type="EMBL" id="FLUQ01000002">
    <property type="protein sequence ID" value="SBW05847.1"/>
    <property type="molecule type" value="Genomic_DNA"/>
</dbReference>
<sequence>MAPSKASQFRSMLKGDRLIVAPGVYDGISASVANQMGFPALYITGAGIASSRLGMPDVGLVTMSEMVESARSIANIADVPVVCDIDTGYGNALNLMRTIREFADTKIAGVQMEDQITPKRCGHIANKQLVSKDEMAAKIKAAVEARGEGDLVLIARTDAIAVNGFADAIDRAKAYAAAGADVLFVEAPTTREQMADVVKELKPLRLPLMVNLVTGGGKTPCLPAKELEEMGFTFAIYPMACWAGSIAGIRKSLTALKAAGSLDSCEDFLTPFKDAFELVGISKYVALEKKFLS</sequence>
<keyword evidence="1" id="KW-0808">Transferase</keyword>
<proteinExistence type="predicted"/>
<dbReference type="SUPFAM" id="SSF51621">
    <property type="entry name" value="Phosphoenolpyruvate/pyruvate domain"/>
    <property type="match status" value="1"/>
</dbReference>
<evidence type="ECO:0000313" key="1">
    <source>
        <dbReference type="EMBL" id="SBW05847.1"/>
    </source>
</evidence>
<protein>
    <submittedName>
        <fullName evidence="1">Carboxyvinyl-carboxyphosphonate phosphorylmutase</fullName>
        <ecNumber evidence="1">2.7.8.23</ecNumber>
    </submittedName>
</protein>
<accession>A0A212K2G1</accession>
<dbReference type="CDD" id="cd00377">
    <property type="entry name" value="ICL_PEPM"/>
    <property type="match status" value="1"/>
</dbReference>
<gene>
    <name evidence="1" type="primary">bcpA</name>
    <name evidence="1" type="ORF">KL86DPRO_20560</name>
</gene>
<dbReference type="GO" id="GO:0008807">
    <property type="term" value="F:carboxyvinyl-carboxyphosphonate phosphorylmutase activity"/>
    <property type="evidence" value="ECO:0007669"/>
    <property type="project" value="UniProtKB-EC"/>
</dbReference>
<dbReference type="PANTHER" id="PTHR42905:SF2">
    <property type="entry name" value="PHOSPHOENOLPYRUVATE CARBOXYLASE FAMILY PROTEIN"/>
    <property type="match status" value="1"/>
</dbReference>
<name>A0A212K2G1_9DELT</name>
<dbReference type="InterPro" id="IPR040442">
    <property type="entry name" value="Pyrv_kinase-like_dom_sf"/>
</dbReference>
<dbReference type="Pfam" id="PF13714">
    <property type="entry name" value="PEP_mutase"/>
    <property type="match status" value="1"/>
</dbReference>
<dbReference type="InterPro" id="IPR015813">
    <property type="entry name" value="Pyrv/PenolPyrv_kinase-like_dom"/>
</dbReference>
<dbReference type="AlphaFoldDB" id="A0A212K2G1"/>
<organism evidence="1">
    <name type="scientific">uncultured delta proteobacterium</name>
    <dbReference type="NCBI Taxonomy" id="34034"/>
    <lineage>
        <taxon>Bacteria</taxon>
        <taxon>Deltaproteobacteria</taxon>
        <taxon>environmental samples</taxon>
    </lineage>
</organism>
<reference evidence="1" key="1">
    <citation type="submission" date="2016-04" db="EMBL/GenBank/DDBJ databases">
        <authorList>
            <person name="Evans L.H."/>
            <person name="Alamgir A."/>
            <person name="Owens N."/>
            <person name="Weber N.D."/>
            <person name="Virtaneva K."/>
            <person name="Barbian K."/>
            <person name="Babar A."/>
            <person name="Rosenke K."/>
        </authorList>
    </citation>
    <scope>NUCLEOTIDE SEQUENCE</scope>
    <source>
        <strain evidence="1">86</strain>
    </source>
</reference>
<dbReference type="EC" id="2.7.8.23" evidence="1"/>
<dbReference type="InterPro" id="IPR039556">
    <property type="entry name" value="ICL/PEPM"/>
</dbReference>
<dbReference type="Gene3D" id="3.20.20.60">
    <property type="entry name" value="Phosphoenolpyruvate-binding domains"/>
    <property type="match status" value="1"/>
</dbReference>
<dbReference type="PANTHER" id="PTHR42905">
    <property type="entry name" value="PHOSPHOENOLPYRUVATE CARBOXYLASE"/>
    <property type="match status" value="1"/>
</dbReference>